<name>A0A7G6TVH3_9BRAD</name>
<proteinExistence type="predicted"/>
<reference evidence="3" key="1">
    <citation type="journal article" date="2020" name="Mol. Plant Microbe">
        <title>Rhizobial microsymbionts of the narrowly endemic Oxytropis species growing in Kamchatka are characterized by significant genetic diversity and possess a set of genes that are associated with T3SS and T6SS secretion systems and can affect the development of symbiosis.</title>
        <authorList>
            <person name="Safronova V."/>
            <person name="Guro P."/>
            <person name="Sazanova A."/>
            <person name="Kuznetsova I."/>
            <person name="Belimov A."/>
            <person name="Yakubov V."/>
            <person name="Chirak E."/>
            <person name="Afonin A."/>
            <person name="Gogolev Y."/>
            <person name="Andronov E."/>
            <person name="Tikhonovich I."/>
        </authorList>
    </citation>
    <scope>NUCLEOTIDE SEQUENCE [LARGE SCALE GENOMIC DNA]</scope>
    <source>
        <strain evidence="3">581</strain>
    </source>
</reference>
<dbReference type="RefSeq" id="WP_184515871.1">
    <property type="nucleotide sequence ID" value="NZ_CP050292.1"/>
</dbReference>
<protein>
    <submittedName>
        <fullName evidence="2">Uncharacterized protein</fullName>
    </submittedName>
</protein>
<dbReference type="AlphaFoldDB" id="A0A7G6TVH3"/>
<accession>A0A7G6TVH3</accession>
<feature type="region of interest" description="Disordered" evidence="1">
    <location>
        <begin position="229"/>
        <end position="251"/>
    </location>
</feature>
<gene>
    <name evidence="2" type="ORF">HB776_05540</name>
</gene>
<dbReference type="Proteomes" id="UP000515291">
    <property type="component" value="Chromosome"/>
</dbReference>
<evidence type="ECO:0000256" key="1">
    <source>
        <dbReference type="SAM" id="MobiDB-lite"/>
    </source>
</evidence>
<evidence type="ECO:0000313" key="2">
    <source>
        <dbReference type="EMBL" id="QND70755.1"/>
    </source>
</evidence>
<dbReference type="EMBL" id="CP050292">
    <property type="protein sequence ID" value="QND70755.1"/>
    <property type="molecule type" value="Genomic_DNA"/>
</dbReference>
<organism evidence="2 3">
    <name type="scientific">Tardiphaga robiniae</name>
    <dbReference type="NCBI Taxonomy" id="943830"/>
    <lineage>
        <taxon>Bacteria</taxon>
        <taxon>Pseudomonadati</taxon>
        <taxon>Pseudomonadota</taxon>
        <taxon>Alphaproteobacteria</taxon>
        <taxon>Hyphomicrobiales</taxon>
        <taxon>Nitrobacteraceae</taxon>
        <taxon>Tardiphaga</taxon>
    </lineage>
</organism>
<sequence length="251" mass="28240">MAQIAEAYIHFRPYSSGGRKAELLGKYAEKIAVQVASEIYGGDVLVHIEMEEGSLKTRMAVATIAALAIYGHVADYKGFKESIGEMCADAREFAVDVCGPFSRKAGVELGDIYRFERRLKTPGKLYRIASSLEKLERSVDELSPKAVQKELARLRGELDAAASDLTPRDIENVEKLLNRPKLPSPQKWPKPEPAKILVRREEDMELPFAMRDVRERALPSNRIVFQSTTQVPRQGRIRLRPPKADQSFLDD</sequence>
<evidence type="ECO:0000313" key="3">
    <source>
        <dbReference type="Proteomes" id="UP000515291"/>
    </source>
</evidence>
<dbReference type="KEGG" id="trb:HB776_05540"/>